<dbReference type="InterPro" id="IPR028236">
    <property type="entry name" value="CPLANE1"/>
</dbReference>
<feature type="region of interest" description="Disordered" evidence="1">
    <location>
        <begin position="2948"/>
        <end position="2986"/>
    </location>
</feature>
<feature type="compositionally biased region" description="Basic and acidic residues" evidence="1">
    <location>
        <begin position="2379"/>
        <end position="2391"/>
    </location>
</feature>
<dbReference type="PANTHER" id="PTHR14492:SF4">
    <property type="entry name" value="CILIOGENESIS AND PLANAR POLARITY EFFECTOR 1"/>
    <property type="match status" value="1"/>
</dbReference>
<feature type="compositionally biased region" description="Polar residues" evidence="1">
    <location>
        <begin position="2361"/>
        <end position="2373"/>
    </location>
</feature>
<feature type="region of interest" description="Disordered" evidence="1">
    <location>
        <begin position="1449"/>
        <end position="1479"/>
    </location>
</feature>
<evidence type="ECO:0000313" key="3">
    <source>
        <dbReference type="Proteomes" id="UP000796761"/>
    </source>
</evidence>
<evidence type="ECO:0008006" key="4">
    <source>
        <dbReference type="Google" id="ProtNLM"/>
    </source>
</evidence>
<feature type="compositionally biased region" description="Basic residues" evidence="1">
    <location>
        <begin position="2393"/>
        <end position="2402"/>
    </location>
</feature>
<dbReference type="Proteomes" id="UP000796761">
    <property type="component" value="Unassembled WGS sequence"/>
</dbReference>
<feature type="compositionally biased region" description="Basic and acidic residues" evidence="1">
    <location>
        <begin position="1458"/>
        <end position="1467"/>
    </location>
</feature>
<reference evidence="2" key="1">
    <citation type="submission" date="2019-04" db="EMBL/GenBank/DDBJ databases">
        <title>Genome assembly of Zosterops borbonicus 15179.</title>
        <authorList>
            <person name="Leroy T."/>
            <person name="Anselmetti Y."/>
            <person name="Tilak M.-K."/>
            <person name="Nabholz B."/>
        </authorList>
    </citation>
    <scope>NUCLEOTIDE SEQUENCE</scope>
    <source>
        <strain evidence="2">HGM_15179</strain>
        <tissue evidence="2">Muscle</tissue>
    </source>
</reference>
<feature type="region of interest" description="Disordered" evidence="1">
    <location>
        <begin position="2477"/>
        <end position="2500"/>
    </location>
</feature>
<dbReference type="EMBL" id="SWJQ01000561">
    <property type="protein sequence ID" value="TRZ12863.1"/>
    <property type="molecule type" value="Genomic_DNA"/>
</dbReference>
<protein>
    <recommendedName>
        <fullName evidence="4">CPLN1 protein</fullName>
    </recommendedName>
</protein>
<organism evidence="2 3">
    <name type="scientific">Zosterops borbonicus</name>
    <dbReference type="NCBI Taxonomy" id="364589"/>
    <lineage>
        <taxon>Eukaryota</taxon>
        <taxon>Metazoa</taxon>
        <taxon>Chordata</taxon>
        <taxon>Craniata</taxon>
        <taxon>Vertebrata</taxon>
        <taxon>Euteleostomi</taxon>
        <taxon>Archelosauria</taxon>
        <taxon>Archosauria</taxon>
        <taxon>Dinosauria</taxon>
        <taxon>Saurischia</taxon>
        <taxon>Theropoda</taxon>
        <taxon>Coelurosauria</taxon>
        <taxon>Aves</taxon>
        <taxon>Neognathae</taxon>
        <taxon>Neoaves</taxon>
        <taxon>Telluraves</taxon>
        <taxon>Australaves</taxon>
        <taxon>Passeriformes</taxon>
        <taxon>Sylvioidea</taxon>
        <taxon>Zosteropidae</taxon>
        <taxon>Zosterops</taxon>
    </lineage>
</organism>
<feature type="compositionally biased region" description="Basic and acidic residues" evidence="1">
    <location>
        <begin position="2062"/>
        <end position="2071"/>
    </location>
</feature>
<evidence type="ECO:0000313" key="2">
    <source>
        <dbReference type="EMBL" id="TRZ12863.1"/>
    </source>
</evidence>
<accession>A0A8K1G776</accession>
<dbReference type="GO" id="GO:0060271">
    <property type="term" value="P:cilium assembly"/>
    <property type="evidence" value="ECO:0007669"/>
    <property type="project" value="TreeGrafter"/>
</dbReference>
<sequence>EKEAVFLLDGKHINEINLASGKTKKKIPSLQSLLKNVVVLTTSGNAAWLAGILTTGELFLWNKDQDCLKIVPAIEESKKIVAAAQECLMRLYLYVSGDGRRILLTTPTSCAFLWENTEHENAASGKNSPSGCWTQILPDESVILPSTEEKEIAVDAAFIQNEVLGDCCLCSFVFYFGECLVLRFLILRWHENTFKNAGSLPYQIQWIQQTCSLVNLVPQCVSVKSRGALLCAFARDGLLLAVAVNQTDPKATQVLFLNTLNFVTVLGSLKGCSSKNSVTPSRFIRSYWVGDMSWTPDSLFLACMLKRGCLVLLTCMGELLTLIASGCSVEFGPAQFIPFHPLITYRQHHSCCRDSSQSLGSSDSEHDLMRQRFSVASHSRLPYLIVSDGYMITLLGFPNNFTPSGFIRSLLLDSTQQLENIRRNLLNFKCKGRSGFLRSLLSLKASLLKQVQNQSSIFSTIPRFLEEDTTEINKKTMDLLDHEEESDNEKQFYNSPSTFYNQRIYSFVGKADEGCLEFASMFDTIHAEDVIEEKDKSSLELYSIQKNLLGAWQIGLSKNIEEKDALLNYTVNCIIHFFSIVQFVKCTSLNQDASINKSVKNTQWMHCVLKYFQQCLTVLYWHSRASVTGHVAKLTLETLKLMLIQQQDQLFSKNLLACFCLLKMVSHTLSRVCILQYENFFASPDSNILVELDSLTVPLFLVLDDNTTQQFSSLKSLLRECPQVNHDAKAEKRLTVLWQLLYKKVVWYQVQLKRKVNKNAEEASVVSLLLSHIQATIQSSGVTLEQHLKINSVSGEEQFLLGSYRESVDIWKRSLCELKTKGGKRACFLQRRYYLAILFCHLYQYNMCEAQGLCDHLVREILRRSELSTSQMEKFSDIKYFQHELWTVTSIHTDTAMAVIRSMARFMAAYFAKQLLYIFPPHNVDILHPLHIKEDLPPRVIPLQHSLVTRAVRDQNLSSVWTAEYALDLCFIGGLIPEAVWLAHKLGNWKLSVSIGLAYQLYCQNSDELSRMKKPECHLPLSLLPKQTFQEKLQSLLGQPVTSETSGHIAYKKFTDPIEEEDVDVLYSSIQELLKAAVMADVDILSETFQLLMDSAKDLCRKFYGLVPVGLCLPAPPLYCPQPASLSEEDSDDILLKTEKEVRQKVSGVFQRIILLFRAAHCSCSAAQWYITQLKWARKVMQKIRIKGSLPLLSPFPETLLRYRSFCTVLYGSTSSGAHQFDDITCKILGWFREFCALCWMCHVREKLSDNCRRYQTARENINNIKDPNEYDACTVEHCLNAVEWACRMLPFCRFMNIEELVQDVILSLLGELPPVKKVAEIFVKAFPNPEDIRVSLRDKYHGLQQRLRQSTVKVRPESEEMMSVVIQAAEEVRKKALRRVVKNIGPIEINIWEPIEEGASNDEEHCYDSFSLGTSLSISSLTDVGNHQVYSDADMADTLSDALLTEETRAETPSFSRENHLQRQREIGSQSTTHKIKAPNCKTKHKDKACRRDMLNQCNLPIVGAWEFERDDDEYVRFLELFLSYVLERDLIKYSDLGIPFLTSFSGLLQEHELNSLFFDVHTTIKRRQNKTRSQSVFRAGSCYTVTLASCDPEKVSACNENKNILENPTIVQSVVQTREPSVCNLTKGLKEGLFGLKYKSIYRAETDNQGVTVALTSQTFPNHTSSTLQTQAISKYVYKTLDVVGIVPAEELPIELMGKLSNISKLLEWMIRWSDKRPLCGSNKQDSLEETLPMIHVKTSAAAVLTSFWLLERLHRDRSQTKSIKCKHPDDQCLKEIASLSKVQSRTVEESSIDEGSSTVANSPLDIQIVQVYDDLCESDLGMSSKSKYFCKKKINHGNNSVPHITEELNEVGPFVQQELDATSEKEVFEEPYGTSKSSNSSVKVRPVEHQREQQVAISAVDSTQEDQNTEEIKEEKAKQNIMTEVVNSTISHSFSLKQDAEVPSADISVSDSQPSQTTVSTMSSLASHTSVCAKKQDISKEEKLNTSETVRQMLQDEMFKLVQLQQINFMSLMQIVQSSFTNVPNVQQILQQHQSVHLAGSQPAHIVESNASLKTHVATQEEKGKRGQESSVFQPKKSLEDESNNGQIKNHLDMSASLTLFESNSKETGLMSPYQDLNSSVPTKQLRLLAPSSGIQKKMKLIPVEKRISYSNGFPLLKLQSNYHVKPAFLHPTEMSSAFARPPPVPRIAWSSSDSLWNHQSSYTPRKSKAEDFHRSRYSPEIPRQTHEENERWAETVHKGPLKHLNSDQCEAQQEDSLQPQFPANVFKAPSTQNLAAIPLLHLKLDPVPRVPPAVRQPISTALIPVKRATKEADSREAPHDAGISLLQINLPQKKKAPELIPLQDLIAFEQRHKHHSVPSTSFGQDQTKPIQLLRTDVEPFELRDVQNNRKSKKRRSKKQQKEKEDKKKRSVSFRLDDSIISISDTALATESETADHKPKLTSDIQDGFFFSMEATEKASTTSADLHYLASVGKKPPETRDASINTSPVLKSHQDHGIRGENEVSKVQKNELVTSVPASEPSSSSAILLPDMCLNLSFPTEVNEKPLPSFLSDAPDLHKQEYISVVDIEDSDILRNLPMIPESAEEITAAQQNEELEIPLTAELHDTAASVTNAVSPEALQKQDDHQKNVSKKLQMKDQSDSATDIVTWNIAHEDGGTLPSSGLPSKVIEKEYFSTKQKEMVMQLDTLQNIVENMEQDFRNSKMLVKLIEDFEMAADSDLGARPAISEAAGVTGAESEHNLTGMIFEDIIADQKESLNLEYPVPSSTRVGACSPASAALASNSPSGLKSPSGSHICRDLCPGSLEHPLQITGPSDVIDIVNDRVVECGTSLLELGFARPQAKKISRVLDSASGHSQRTEKERKEIQAWMKRKQKERMREYLKKLDEQRQKEHHPFNQRKNMHHNPTSKDIRVFQKKKEEKDRALLSEHHRIRISQALSLMNEMLSETAASPASDHRTLSTTRSPEAHRRRNVASSTGGHLNGPVLAERSSRIAAKPGCGQKVQRFIPALGLTQSRGNACMLLPKSTSRRRLRKATHCPVNSRHSAECRVSRSSTKKTSQVATAVQTEGVDLDTDRDVVSPWTVPDDIQRILEDTHDSMFQASAVPSTSFSPLGSTNTDSVSESTGSILSKLDWNAVEAMIADVEDK</sequence>
<name>A0A8K1G776_9PASS</name>
<evidence type="ECO:0000256" key="1">
    <source>
        <dbReference type="SAM" id="MobiDB-lite"/>
    </source>
</evidence>
<proteinExistence type="predicted"/>
<feature type="non-terminal residue" evidence="2">
    <location>
        <position position="3149"/>
    </location>
</feature>
<dbReference type="PANTHER" id="PTHR14492">
    <property type="entry name" value="JBTS17"/>
    <property type="match status" value="1"/>
</dbReference>
<feature type="region of interest" description="Disordered" evidence="1">
    <location>
        <begin position="2620"/>
        <end position="2640"/>
    </location>
</feature>
<feature type="region of interest" description="Disordered" evidence="1">
    <location>
        <begin position="2058"/>
        <end position="2090"/>
    </location>
</feature>
<dbReference type="GO" id="GO:0035869">
    <property type="term" value="C:ciliary transition zone"/>
    <property type="evidence" value="ECO:0007669"/>
    <property type="project" value="TreeGrafter"/>
</dbReference>
<dbReference type="OrthoDB" id="5974632at2759"/>
<keyword evidence="3" id="KW-1185">Reference proteome</keyword>
<comment type="caution">
    <text evidence="2">The sequence shown here is derived from an EMBL/GenBank/DDBJ whole genome shotgun (WGS) entry which is preliminary data.</text>
</comment>
<feature type="region of interest" description="Disordered" evidence="1">
    <location>
        <begin position="2359"/>
        <end position="2414"/>
    </location>
</feature>
<feature type="region of interest" description="Disordered" evidence="1">
    <location>
        <begin position="2889"/>
        <end position="2908"/>
    </location>
</feature>
<gene>
    <name evidence="2" type="ORF">HGM15179_014247</name>
</gene>
<dbReference type="Pfam" id="PF15392">
    <property type="entry name" value="Joubert"/>
    <property type="match status" value="1"/>
</dbReference>